<dbReference type="PANTHER" id="PTHR42930">
    <property type="entry name" value="PHOSPHATE-SPECIFIC TRANSPORT SYSTEM ACCESSORY PROTEIN PHOU"/>
    <property type="match status" value="1"/>
</dbReference>
<dbReference type="Gene3D" id="1.20.58.220">
    <property type="entry name" value="Phosphate transport system protein phou homolog 2, domain 2"/>
    <property type="match status" value="1"/>
</dbReference>
<dbReference type="Pfam" id="PF01895">
    <property type="entry name" value="PhoU"/>
    <property type="match status" value="2"/>
</dbReference>
<feature type="domain" description="PhoU" evidence="3">
    <location>
        <begin position="22"/>
        <end position="107"/>
    </location>
</feature>
<comment type="similarity">
    <text evidence="1 2">Belongs to the PhoU family.</text>
</comment>
<comment type="caution">
    <text evidence="4">The sequence shown here is derived from an EMBL/GenBank/DDBJ whole genome shotgun (WGS) entry which is preliminary data.</text>
</comment>
<evidence type="ECO:0000313" key="4">
    <source>
        <dbReference type="EMBL" id="MFC5458136.1"/>
    </source>
</evidence>
<gene>
    <name evidence="4" type="primary">phoU</name>
    <name evidence="4" type="ORF">ACFQDI_24920</name>
</gene>
<evidence type="ECO:0000259" key="3">
    <source>
        <dbReference type="Pfam" id="PF01895"/>
    </source>
</evidence>
<dbReference type="SUPFAM" id="SSF109755">
    <property type="entry name" value="PhoU-like"/>
    <property type="match status" value="1"/>
</dbReference>
<dbReference type="NCBIfam" id="TIGR02135">
    <property type="entry name" value="phoU_full"/>
    <property type="match status" value="1"/>
</dbReference>
<dbReference type="PANTHER" id="PTHR42930:SF3">
    <property type="entry name" value="PHOSPHATE-SPECIFIC TRANSPORT SYSTEM ACCESSORY PROTEIN PHOU"/>
    <property type="match status" value="1"/>
</dbReference>
<evidence type="ECO:0000313" key="5">
    <source>
        <dbReference type="Proteomes" id="UP001596052"/>
    </source>
</evidence>
<evidence type="ECO:0000256" key="2">
    <source>
        <dbReference type="PIRNR" id="PIRNR003107"/>
    </source>
</evidence>
<organism evidence="4 5">
    <name type="scientific">Prosthecobacter fluviatilis</name>
    <dbReference type="NCBI Taxonomy" id="445931"/>
    <lineage>
        <taxon>Bacteria</taxon>
        <taxon>Pseudomonadati</taxon>
        <taxon>Verrucomicrobiota</taxon>
        <taxon>Verrucomicrobiia</taxon>
        <taxon>Verrucomicrobiales</taxon>
        <taxon>Verrucomicrobiaceae</taxon>
        <taxon>Prosthecobacter</taxon>
    </lineage>
</organism>
<dbReference type="RefSeq" id="WP_377172168.1">
    <property type="nucleotide sequence ID" value="NZ_JBHSMQ010000017.1"/>
</dbReference>
<accession>A0ABW0KZV0</accession>
<dbReference type="InterPro" id="IPR038078">
    <property type="entry name" value="PhoU-like_sf"/>
</dbReference>
<keyword evidence="5" id="KW-1185">Reference proteome</keyword>
<keyword evidence="2" id="KW-0813">Transport</keyword>
<dbReference type="PIRSF" id="PIRSF003107">
    <property type="entry name" value="PhoU"/>
    <property type="match status" value="1"/>
</dbReference>
<dbReference type="Proteomes" id="UP001596052">
    <property type="component" value="Unassembled WGS sequence"/>
</dbReference>
<reference evidence="5" key="1">
    <citation type="journal article" date="2019" name="Int. J. Syst. Evol. Microbiol.">
        <title>The Global Catalogue of Microorganisms (GCM) 10K type strain sequencing project: providing services to taxonomists for standard genome sequencing and annotation.</title>
        <authorList>
            <consortium name="The Broad Institute Genomics Platform"/>
            <consortium name="The Broad Institute Genome Sequencing Center for Infectious Disease"/>
            <person name="Wu L."/>
            <person name="Ma J."/>
        </authorList>
    </citation>
    <scope>NUCLEOTIDE SEQUENCE [LARGE SCALE GENOMIC DNA]</scope>
    <source>
        <strain evidence="5">CGMCC 4.1469</strain>
    </source>
</reference>
<protein>
    <recommendedName>
        <fullName evidence="2">Phosphate-specific transport system accessory protein PhoU</fullName>
    </recommendedName>
</protein>
<dbReference type="InterPro" id="IPR028366">
    <property type="entry name" value="PhoU"/>
</dbReference>
<keyword evidence="2" id="KW-0963">Cytoplasm</keyword>
<feature type="domain" description="PhoU" evidence="3">
    <location>
        <begin position="129"/>
        <end position="207"/>
    </location>
</feature>
<comment type="subcellular location">
    <subcellularLocation>
        <location evidence="2">Cytoplasm</location>
    </subcellularLocation>
</comment>
<proteinExistence type="inferred from homology"/>
<sequence>MHEHILSSFNHSLDKLRGDVLAMASMARKNLASAMRGLLERDTDLCNAAIAADQDVNELEKSVDKHGMQILVKFQPTAHDLRQVMGTIRVANNLERIADQASSIAKRARIINNLPEFPEVKLIQPVYSLCDRNLDLSLQAFLNADPEAAAAARLLDKELDAAEKALDRQIITVMESQHAELEGYIHLIFVARFLERVGDHAKNICEDTIFIERAEDIRFSKDKRAEVTAAATAPQ</sequence>
<comment type="subunit">
    <text evidence="2">Homodimer.</text>
</comment>
<dbReference type="EMBL" id="JBHSMQ010000017">
    <property type="protein sequence ID" value="MFC5458136.1"/>
    <property type="molecule type" value="Genomic_DNA"/>
</dbReference>
<keyword evidence="2" id="KW-0592">Phosphate transport</keyword>
<name>A0ABW0KZV0_9BACT</name>
<dbReference type="InterPro" id="IPR026022">
    <property type="entry name" value="PhoU_dom"/>
</dbReference>
<comment type="function">
    <text evidence="2">Plays a role in the regulation of phosphate uptake.</text>
</comment>
<evidence type="ECO:0000256" key="1">
    <source>
        <dbReference type="ARBA" id="ARBA00008107"/>
    </source>
</evidence>